<dbReference type="InterPro" id="IPR036217">
    <property type="entry name" value="MethylDNA_cys_MeTrfase_DNAb"/>
</dbReference>
<name>A0A6J3M694_9PEZI</name>
<keyword evidence="7" id="KW-0227">DNA damage</keyword>
<evidence type="ECO:0000313" key="15">
    <source>
        <dbReference type="RefSeq" id="XP_033460075.1"/>
    </source>
</evidence>
<evidence type="ECO:0000256" key="2">
    <source>
        <dbReference type="ARBA" id="ARBA00008711"/>
    </source>
</evidence>
<evidence type="ECO:0000256" key="8">
    <source>
        <dbReference type="ARBA" id="ARBA00023204"/>
    </source>
</evidence>
<dbReference type="SUPFAM" id="SSF46767">
    <property type="entry name" value="Methylated DNA-protein cysteine methyltransferase, C-terminal domain"/>
    <property type="match status" value="1"/>
</dbReference>
<dbReference type="PANTHER" id="PTHR10815">
    <property type="entry name" value="METHYLATED-DNA--PROTEIN-CYSTEINE METHYLTRANSFERASE"/>
    <property type="match status" value="1"/>
</dbReference>
<feature type="region of interest" description="Disordered" evidence="12">
    <location>
        <begin position="291"/>
        <end position="325"/>
    </location>
</feature>
<organism evidence="15">
    <name type="scientific">Dissoconium aciculare CBS 342.82</name>
    <dbReference type="NCBI Taxonomy" id="1314786"/>
    <lineage>
        <taxon>Eukaryota</taxon>
        <taxon>Fungi</taxon>
        <taxon>Dikarya</taxon>
        <taxon>Ascomycota</taxon>
        <taxon>Pezizomycotina</taxon>
        <taxon>Dothideomycetes</taxon>
        <taxon>Dothideomycetidae</taxon>
        <taxon>Mycosphaerellales</taxon>
        <taxon>Dissoconiaceae</taxon>
        <taxon>Dissoconium</taxon>
    </lineage>
</organism>
<feature type="compositionally biased region" description="Basic and acidic residues" evidence="12">
    <location>
        <begin position="156"/>
        <end position="168"/>
    </location>
</feature>
<dbReference type="PANTHER" id="PTHR10815:SF13">
    <property type="entry name" value="METHYLATED-DNA--PROTEIN-CYSTEINE METHYLTRANSFERASE"/>
    <property type="match status" value="1"/>
</dbReference>
<feature type="region of interest" description="Disordered" evidence="12">
    <location>
        <begin position="115"/>
        <end position="241"/>
    </location>
</feature>
<dbReference type="AlphaFoldDB" id="A0A6J3M694"/>
<dbReference type="Proteomes" id="UP000504637">
    <property type="component" value="Unplaced"/>
</dbReference>
<feature type="compositionally biased region" description="Polar residues" evidence="12">
    <location>
        <begin position="222"/>
        <end position="236"/>
    </location>
</feature>
<feature type="compositionally biased region" description="Polar residues" evidence="12">
    <location>
        <begin position="188"/>
        <end position="214"/>
    </location>
</feature>
<keyword evidence="5" id="KW-0489">Methyltransferase</keyword>
<dbReference type="EC" id="2.1.1.63" evidence="3"/>
<keyword evidence="8" id="KW-0234">DNA repair</keyword>
<keyword evidence="14" id="KW-1185">Reference proteome</keyword>
<accession>A0A6J3M694</accession>
<dbReference type="Gene3D" id="1.10.10.10">
    <property type="entry name" value="Winged helix-like DNA-binding domain superfamily/Winged helix DNA-binding domain"/>
    <property type="match status" value="1"/>
</dbReference>
<dbReference type="GeneID" id="54362678"/>
<evidence type="ECO:0000256" key="12">
    <source>
        <dbReference type="SAM" id="MobiDB-lite"/>
    </source>
</evidence>
<dbReference type="InterPro" id="IPR014048">
    <property type="entry name" value="MethylDNA_cys_MeTrfase_DNA-bd"/>
</dbReference>
<comment type="catalytic activity">
    <reaction evidence="11">
        <text>a 6-O-methyl-2'-deoxyguanosine in DNA + L-cysteinyl-[protein] = S-methyl-L-cysteinyl-[protein] + a 2'-deoxyguanosine in DNA</text>
        <dbReference type="Rhea" id="RHEA:24000"/>
        <dbReference type="Rhea" id="RHEA-COMP:10131"/>
        <dbReference type="Rhea" id="RHEA-COMP:10132"/>
        <dbReference type="Rhea" id="RHEA-COMP:11367"/>
        <dbReference type="Rhea" id="RHEA-COMP:11368"/>
        <dbReference type="ChEBI" id="CHEBI:29950"/>
        <dbReference type="ChEBI" id="CHEBI:82612"/>
        <dbReference type="ChEBI" id="CHEBI:85445"/>
        <dbReference type="ChEBI" id="CHEBI:85448"/>
        <dbReference type="EC" id="2.1.1.63"/>
    </reaction>
</comment>
<keyword evidence="6" id="KW-0808">Transferase</keyword>
<comment type="catalytic activity">
    <reaction evidence="1">
        <text>a 4-O-methyl-thymidine in DNA + L-cysteinyl-[protein] = a thymidine in DNA + S-methyl-L-cysteinyl-[protein]</text>
        <dbReference type="Rhea" id="RHEA:53428"/>
        <dbReference type="Rhea" id="RHEA-COMP:10131"/>
        <dbReference type="Rhea" id="RHEA-COMP:10132"/>
        <dbReference type="Rhea" id="RHEA-COMP:13555"/>
        <dbReference type="Rhea" id="RHEA-COMP:13556"/>
        <dbReference type="ChEBI" id="CHEBI:29950"/>
        <dbReference type="ChEBI" id="CHEBI:82612"/>
        <dbReference type="ChEBI" id="CHEBI:137386"/>
        <dbReference type="ChEBI" id="CHEBI:137387"/>
        <dbReference type="EC" id="2.1.1.63"/>
    </reaction>
</comment>
<evidence type="ECO:0000256" key="3">
    <source>
        <dbReference type="ARBA" id="ARBA00011918"/>
    </source>
</evidence>
<evidence type="ECO:0000256" key="9">
    <source>
        <dbReference type="ARBA" id="ARBA00030795"/>
    </source>
</evidence>
<proteinExistence type="inferred from homology"/>
<protein>
    <recommendedName>
        <fullName evidence="4">Methylated-DNA--protein-cysteine methyltransferase</fullName>
        <ecNumber evidence="3">2.1.1.63</ecNumber>
    </recommendedName>
    <alternativeName>
        <fullName evidence="9">6-O-methylguanine-DNA methyltransferase</fullName>
    </alternativeName>
    <alternativeName>
        <fullName evidence="10">O-6-methylguanine-DNA-alkyltransferase</fullName>
    </alternativeName>
</protein>
<dbReference type="PROSITE" id="PS00374">
    <property type="entry name" value="MGMT"/>
    <property type="match status" value="1"/>
</dbReference>
<reference evidence="15" key="1">
    <citation type="submission" date="2020-01" db="EMBL/GenBank/DDBJ databases">
        <authorList>
            <consortium name="DOE Joint Genome Institute"/>
            <person name="Haridas S."/>
            <person name="Albert R."/>
            <person name="Binder M."/>
            <person name="Bloem J."/>
            <person name="Labutti K."/>
            <person name="Salamov A."/>
            <person name="Andreopoulos B."/>
            <person name="Baker S.E."/>
            <person name="Barry K."/>
            <person name="Bills G."/>
            <person name="Bluhm B.H."/>
            <person name="Cannon C."/>
            <person name="Castanera R."/>
            <person name="Culley D.E."/>
            <person name="Daum C."/>
            <person name="Ezra D."/>
            <person name="Gonzalez J.B."/>
            <person name="Henrissat B."/>
            <person name="Kuo A."/>
            <person name="Liang C."/>
            <person name="Lipzen A."/>
            <person name="Lutzoni F."/>
            <person name="Magnuson J."/>
            <person name="Mondo S."/>
            <person name="Nolan M."/>
            <person name="Ohm R."/>
            <person name="Pangilinan J."/>
            <person name="Park H.-J."/>
            <person name="Ramirez L."/>
            <person name="Alfaro M."/>
            <person name="Sun H."/>
            <person name="Tritt A."/>
            <person name="Yoshinaga Y."/>
            <person name="Zwiers L.-H."/>
            <person name="Turgeon B.G."/>
            <person name="Goodwin S.B."/>
            <person name="Spatafora J.W."/>
            <person name="Crous P.W."/>
            <person name="Grigoriev I.V."/>
        </authorList>
    </citation>
    <scope>NUCLEOTIDE SEQUENCE</scope>
    <source>
        <strain evidence="15">CBS 342.82</strain>
    </source>
</reference>
<evidence type="ECO:0000256" key="1">
    <source>
        <dbReference type="ARBA" id="ARBA00001286"/>
    </source>
</evidence>
<evidence type="ECO:0000256" key="6">
    <source>
        <dbReference type="ARBA" id="ARBA00022679"/>
    </source>
</evidence>
<dbReference type="CDD" id="cd06445">
    <property type="entry name" value="ATase"/>
    <property type="match status" value="1"/>
</dbReference>
<reference evidence="15" key="3">
    <citation type="submission" date="2025-08" db="UniProtKB">
        <authorList>
            <consortium name="RefSeq"/>
        </authorList>
    </citation>
    <scope>IDENTIFICATION</scope>
    <source>
        <strain evidence="15">CBS 342.82</strain>
    </source>
</reference>
<dbReference type="GO" id="GO:0032259">
    <property type="term" value="P:methylation"/>
    <property type="evidence" value="ECO:0007669"/>
    <property type="project" value="UniProtKB-KW"/>
</dbReference>
<dbReference type="OrthoDB" id="1907495at2759"/>
<evidence type="ECO:0000256" key="5">
    <source>
        <dbReference type="ARBA" id="ARBA00022603"/>
    </source>
</evidence>
<dbReference type="RefSeq" id="XP_033460075.1">
    <property type="nucleotide sequence ID" value="XM_033604878.1"/>
</dbReference>
<evidence type="ECO:0000256" key="4">
    <source>
        <dbReference type="ARBA" id="ARBA00015377"/>
    </source>
</evidence>
<evidence type="ECO:0000256" key="7">
    <source>
        <dbReference type="ARBA" id="ARBA00022763"/>
    </source>
</evidence>
<evidence type="ECO:0000256" key="10">
    <source>
        <dbReference type="ARBA" id="ARBA00031621"/>
    </source>
</evidence>
<evidence type="ECO:0000313" key="14">
    <source>
        <dbReference type="Proteomes" id="UP000504637"/>
    </source>
</evidence>
<evidence type="ECO:0000256" key="11">
    <source>
        <dbReference type="ARBA" id="ARBA00049348"/>
    </source>
</evidence>
<dbReference type="GO" id="GO:0006281">
    <property type="term" value="P:DNA repair"/>
    <property type="evidence" value="ECO:0007669"/>
    <property type="project" value="UniProtKB-KW"/>
</dbReference>
<dbReference type="InterPro" id="IPR001497">
    <property type="entry name" value="MethylDNA_cys_MeTrfase_AS"/>
</dbReference>
<comment type="similarity">
    <text evidence="2">Belongs to the MGMT family.</text>
</comment>
<sequence>MTKSQQNQESNSGETADLEDLRSQWTHLYHDFLPSMAKSKDPAQPHWPVQLDHCFARIVLDNVIGKGSQPWTDVLGKPAVRNMSSGQLREVIALAEKIADGKVDLVELDEASLSARGKASKTKRKRGESDGEKGGSYKKSRPSQDVPVEDGGQASREVKSQDFAEAKHKGSSIKQEQRPQLSGRRANGTVSSYFQPASASSTSEMPDQSNGGTTHETELSDQDTPISLPSFLSTRSTSHDTPAETFLPKIAADKTLTPFRKQTLSLLCGVPRGRWTTYGAMSNYINDIRRHEREASTTNEKTDEDRKSGDDKNRTRRNPTNPAAVAQSVAKMTCARAVGNAMRNNPFAPGVPCHRVLAGDGSLGGFGGEWGEEGKFAGEKRRLLREEGVRFDGKGRATGEPWKGWTEGFAMV</sequence>
<dbReference type="InterPro" id="IPR036388">
    <property type="entry name" value="WH-like_DNA-bd_sf"/>
</dbReference>
<dbReference type="GO" id="GO:0003908">
    <property type="term" value="F:methylated-DNA-[protein]-cysteine S-methyltransferase activity"/>
    <property type="evidence" value="ECO:0007669"/>
    <property type="project" value="UniProtKB-EC"/>
</dbReference>
<feature type="compositionally biased region" description="Basic and acidic residues" evidence="12">
    <location>
        <begin position="291"/>
        <end position="313"/>
    </location>
</feature>
<dbReference type="Pfam" id="PF01035">
    <property type="entry name" value="DNA_binding_1"/>
    <property type="match status" value="1"/>
</dbReference>
<gene>
    <name evidence="15" type="ORF">K489DRAFT_380434</name>
</gene>
<feature type="domain" description="Methylated-DNA-[protein]-cysteine S-methyltransferase DNA binding" evidence="13">
    <location>
        <begin position="324"/>
        <end position="389"/>
    </location>
</feature>
<evidence type="ECO:0000259" key="13">
    <source>
        <dbReference type="Pfam" id="PF01035"/>
    </source>
</evidence>
<reference evidence="15" key="2">
    <citation type="submission" date="2020-04" db="EMBL/GenBank/DDBJ databases">
        <authorList>
            <consortium name="NCBI Genome Project"/>
        </authorList>
    </citation>
    <scope>NUCLEOTIDE SEQUENCE</scope>
    <source>
        <strain evidence="15">CBS 342.82</strain>
    </source>
</reference>